<evidence type="ECO:0000313" key="4">
    <source>
        <dbReference type="Proteomes" id="UP000626109"/>
    </source>
</evidence>
<feature type="region of interest" description="Disordered" evidence="2">
    <location>
        <begin position="474"/>
        <end position="499"/>
    </location>
</feature>
<feature type="region of interest" description="Disordered" evidence="2">
    <location>
        <begin position="344"/>
        <end position="372"/>
    </location>
</feature>
<dbReference type="EMBL" id="CAJNNW010026059">
    <property type="protein sequence ID" value="CAE8682279.1"/>
    <property type="molecule type" value="Genomic_DNA"/>
</dbReference>
<feature type="region of interest" description="Disordered" evidence="2">
    <location>
        <begin position="511"/>
        <end position="531"/>
    </location>
</feature>
<feature type="region of interest" description="Disordered" evidence="2">
    <location>
        <begin position="973"/>
        <end position="1002"/>
    </location>
</feature>
<proteinExistence type="predicted"/>
<feature type="compositionally biased region" description="Low complexity" evidence="2">
    <location>
        <begin position="981"/>
        <end position="992"/>
    </location>
</feature>
<comment type="caution">
    <text evidence="3">The sequence shown here is derived from an EMBL/GenBank/DDBJ whole genome shotgun (WGS) entry which is preliminary data.</text>
</comment>
<feature type="region of interest" description="Disordered" evidence="2">
    <location>
        <begin position="1180"/>
        <end position="1220"/>
    </location>
</feature>
<feature type="compositionally biased region" description="Basic and acidic residues" evidence="2">
    <location>
        <begin position="1199"/>
        <end position="1220"/>
    </location>
</feature>
<evidence type="ECO:0000256" key="1">
    <source>
        <dbReference type="SAM" id="Coils"/>
    </source>
</evidence>
<evidence type="ECO:0000256" key="2">
    <source>
        <dbReference type="SAM" id="MobiDB-lite"/>
    </source>
</evidence>
<accession>A0A813JKA9</accession>
<feature type="coiled-coil region" evidence="1">
    <location>
        <begin position="1011"/>
        <end position="1045"/>
    </location>
</feature>
<sequence>MQEELGRFSAGPELRNILRSAVDEAVSTGLDAQLPQVRADLQSTAEVASQTSQAIKLELEQMREELARRIGHCESAVGDLKGVRLQIPDMRNDIDTLRASMAELASAMEESAEPESAPWRAQARSSDAARRHSVGGAQGKPVITPRPRPQLSPSGSSGEEEDIRPDSAVDGAHAALPSPPAPSSPVGATGEGPSRGRRISAILGSYMAPKTGQAAGIDEEQMKELTSQIHGVLARVVKVEEAVEGRKSEMSLGDMEQLVNILEDRVKEIDGDYRSSSRRVEQKLDFLTANHEANQAEELKHNKTWNLANQVDVIQSLIQGEMRSVRNETDQKIKEVMFHVTSYSADEADPKQGKRRGTASGSSSSLESVEPRVQDLEEKLRKMQDNHQQCNLRLAGLKSAHKHAEGQAAMSLERFKKIAEEVGILVDQVVHQECRMDYLQLHGTLDSGVGLEADKSKKTFKAVLASASIASSSAHASATRANRRPSKFDSNPASPGPAGLLARRRYSAFGGLDSLNTGRPTNDSERSETADSVVMVPGTEGFLMPSNIDFADIEMNTSRIARLGKKVSELDVDVQKHINSLRDEFEVVSQTLHMFLEFLPARLRRLMQKQLFDGKEDVDEMKKDRRQNKSTDESRKNVSFTGAVEVKSFQADDDSKMPWQIVGEPDARWSWCFQNRNEMGRDLANYFEQREHEREEFEQKFMETLQQLAEGHQGPARSGKGFGKTSMIRVPDAGRGQETEMSAGERDKISARIEKAIVPQLTTLEERLDRLVSEVQSVKKLQDNNHIHKSDKSEVQMLNMRILVLEKFDASDMNLRMEAQEGSIKYQHENLGKVDDRLKQLENTAAMHTEVAKVEAEVANIQNELERMKAETKENGASMYNSNKKFLATIGEVKLHLETSVAKLQKEKVPTLDHGVLLDKVMKLEGSMRDNRQILSTSDGQEVSALVKRIILNMEDKMMAIEKKIEALAEGRPIEPFGGESSPRQSSPRHSQAASNNAAGNPPLAADAQALLSVSAELSSMTQVVQQLKNEINVTKVDMEQITEQGQQGFELASRMSVLVESAVGMEEDEGTVLSLNRIQVMIAAAARQLVAGSKWITKETFDHRVSDMRSEYMGESRRLQVHYEDLSLSISKVNAQAGSLVGGPTKLPKMIVNARLQQEASWEIPPPVDAPISKSDGFQARALVSQAGPVSRQGPRRPATDRPATDRPSTDRQLRGLGV</sequence>
<reference evidence="3" key="1">
    <citation type="submission" date="2021-02" db="EMBL/GenBank/DDBJ databases">
        <authorList>
            <person name="Dougan E. K."/>
            <person name="Rhodes N."/>
            <person name="Thang M."/>
            <person name="Chan C."/>
        </authorList>
    </citation>
    <scope>NUCLEOTIDE SEQUENCE</scope>
</reference>
<protein>
    <submittedName>
        <fullName evidence="3">Uncharacterized protein</fullName>
    </submittedName>
</protein>
<gene>
    <name evidence="3" type="ORF">PGLA2088_LOCUS22858</name>
</gene>
<feature type="region of interest" description="Disordered" evidence="2">
    <location>
        <begin position="617"/>
        <end position="637"/>
    </location>
</feature>
<feature type="region of interest" description="Disordered" evidence="2">
    <location>
        <begin position="106"/>
        <end position="196"/>
    </location>
</feature>
<keyword evidence="1" id="KW-0175">Coiled coil</keyword>
<evidence type="ECO:0000313" key="3">
    <source>
        <dbReference type="EMBL" id="CAE8682279.1"/>
    </source>
</evidence>
<feature type="compositionally biased region" description="Low complexity" evidence="2">
    <location>
        <begin position="106"/>
        <end position="126"/>
    </location>
</feature>
<dbReference type="Proteomes" id="UP000626109">
    <property type="component" value="Unassembled WGS sequence"/>
</dbReference>
<name>A0A813JKA9_POLGL</name>
<dbReference type="AlphaFoldDB" id="A0A813JKA9"/>
<feature type="compositionally biased region" description="Basic and acidic residues" evidence="2">
    <location>
        <begin position="617"/>
        <end position="636"/>
    </location>
</feature>
<organism evidence="3 4">
    <name type="scientific">Polarella glacialis</name>
    <name type="common">Dinoflagellate</name>
    <dbReference type="NCBI Taxonomy" id="89957"/>
    <lineage>
        <taxon>Eukaryota</taxon>
        <taxon>Sar</taxon>
        <taxon>Alveolata</taxon>
        <taxon>Dinophyceae</taxon>
        <taxon>Suessiales</taxon>
        <taxon>Suessiaceae</taxon>
        <taxon>Polarella</taxon>
    </lineage>
</organism>